<gene>
    <name evidence="2" type="ORF">DSTB1V02_LOCUS3242</name>
</gene>
<dbReference type="Proteomes" id="UP000677054">
    <property type="component" value="Unassembled WGS sequence"/>
</dbReference>
<accession>A0A7R8X5R5</accession>
<evidence type="ECO:0000313" key="3">
    <source>
        <dbReference type="Proteomes" id="UP000677054"/>
    </source>
</evidence>
<protein>
    <submittedName>
        <fullName evidence="2">Uncharacterized protein</fullName>
    </submittedName>
</protein>
<feature type="region of interest" description="Disordered" evidence="1">
    <location>
        <begin position="153"/>
        <end position="173"/>
    </location>
</feature>
<sequence length="173" mass="19248">MSSDQCVMDNWALLLAASAIETQAPILCLLLSGSLTLWFHARRSSGSGGRASLNIHFHLLNGVVTAVLSHFVSKNELGAVMTDIFSLHMPHFWVENHPFISSKSSNSVTWNEVYMWLECDKSVPENQWKIYAKKRNEEDEATLESVLSQWISSSMKPSSGGNWQNSSADIDSS</sequence>
<proteinExistence type="predicted"/>
<dbReference type="EMBL" id="LR899925">
    <property type="protein sequence ID" value="CAD7243318.1"/>
    <property type="molecule type" value="Genomic_DNA"/>
</dbReference>
<organism evidence="2">
    <name type="scientific">Darwinula stevensoni</name>
    <dbReference type="NCBI Taxonomy" id="69355"/>
    <lineage>
        <taxon>Eukaryota</taxon>
        <taxon>Metazoa</taxon>
        <taxon>Ecdysozoa</taxon>
        <taxon>Arthropoda</taxon>
        <taxon>Crustacea</taxon>
        <taxon>Oligostraca</taxon>
        <taxon>Ostracoda</taxon>
        <taxon>Podocopa</taxon>
        <taxon>Podocopida</taxon>
        <taxon>Darwinulocopina</taxon>
        <taxon>Darwinuloidea</taxon>
        <taxon>Darwinulidae</taxon>
        <taxon>Darwinula</taxon>
    </lineage>
</organism>
<dbReference type="AlphaFoldDB" id="A0A7R8X5R5"/>
<evidence type="ECO:0000313" key="2">
    <source>
        <dbReference type="EMBL" id="CAD7243318.1"/>
    </source>
</evidence>
<evidence type="ECO:0000256" key="1">
    <source>
        <dbReference type="SAM" id="MobiDB-lite"/>
    </source>
</evidence>
<reference evidence="2" key="1">
    <citation type="submission" date="2020-11" db="EMBL/GenBank/DDBJ databases">
        <authorList>
            <person name="Tran Van P."/>
        </authorList>
    </citation>
    <scope>NUCLEOTIDE SEQUENCE</scope>
</reference>
<keyword evidence="3" id="KW-1185">Reference proteome</keyword>
<name>A0A7R8X5R5_9CRUS</name>
<feature type="non-terminal residue" evidence="2">
    <location>
        <position position="1"/>
    </location>
</feature>
<dbReference type="EMBL" id="CAJPEV010000408">
    <property type="protein sequence ID" value="CAG0884957.1"/>
    <property type="molecule type" value="Genomic_DNA"/>
</dbReference>